<dbReference type="GO" id="GO:0005737">
    <property type="term" value="C:cytoplasm"/>
    <property type="evidence" value="ECO:0007669"/>
    <property type="project" value="TreeGrafter"/>
</dbReference>
<dbReference type="Proteomes" id="UP000694925">
    <property type="component" value="Unplaced"/>
</dbReference>
<dbReference type="PANTHER" id="PTHR14374:SF0">
    <property type="entry name" value="TRAFFICKING PROTEIN PARTICLE COMPLEX SUBUNIT 11"/>
    <property type="match status" value="1"/>
</dbReference>
<dbReference type="Pfam" id="PF11817">
    <property type="entry name" value="Foie-gras_1"/>
    <property type="match status" value="1"/>
</dbReference>
<dbReference type="Pfam" id="PF07919">
    <property type="entry name" value="Gryzun"/>
    <property type="match status" value="1"/>
</dbReference>
<name>A0AAJ7J1G4_9HYME</name>
<dbReference type="CTD" id="38391"/>
<sequence>MCELPPELVTKPLALIGLTGLDIANPIHRSIWDVFSNNRRLNSSAIQFKLLSSTHEFPTVKPKRNSYEWYRPKGILKRNWMNKYLNEIPSVIVVFYDLDWNDPQWNEKKMECASRVQSMRNALDERTTKIAVVLIQQGTQPPPGSEDAIATERATAVCGACELSPKLLYILPHGNHLLGYISRLESALFNLAQNFYHHEYRIVKGHKDQIDKSVQKGAHKHLLVRHQFKMAFLNELKQDQNLAQKHYTTAYNNLLEIQITDTNVTEVKAVASFINYKLCKIMFTLNVPKEAISQFRLHTDRFKLWPGQKELMFEHHAWMCSQFSTFAELFDDAIRQGLPPVQTQHPGYYFQSAAHHAGLRQTACKELCQNIDSYPETDPLAGEEKLEFYGQRPWRPGKLSAEPTDPIKEALAIQALQYKEKYTVNHSNIIIGLLGNAISQFKLYRCPRMRRVLVVQMAEEYYNAKDYGKVLTLLTHMLWEYHGERWPVLITNILKNALRAAYLSTSIQDYITLAFEALGPSTTFSEDYKNAVYTNIVNILHKKPPNPEPDLLDEMKYPAIEKWVMELNQSEPIVFTIDDNNMSSFIEVKARFLQSKYAVNSTVSVEVIIRNSYSSSVEFSKVSITVNSPGYNSEFTVADAGHSDLIFQGREMKKFFYEFKAPQQNDSSEIRITTISLYMGSDTSCCIILRFSAVGRETNFLSRLYPEVQQLRRGEFEMIQPLVSAEIKQEESSLRISADSNNPALLGEWLPIKISITPNEDILSALLNVSLILDGANEQSTELSLTMSNKQSVISIPFDDLKRDSSIDQTVYVRAHKVGDRNVQIKIEYSKSEQIKGSKEITYSLSVTKPFEVSTLFYTTHFVPLTKGFIGEPFMIMPHISCTSPCPISIISTSIELGDSIERENGEQSPSILADVTLSENETGTDAYCLIPKVGGEQPVSTGVYTIKWKRANDENGLETSSSVTLAPLWVEDAVIGLEAKMPAHGWVRMPLLISYFIKNHSDFMVTLRLTMEASDAFMFAGQKQIDIYVLPKDEKKVEWILLPLLAGFVQLPTLSLAVPPDEEHKLSKARLAEVVERSIPSHIYILPTSQNLEEARGKILEGKGTAFPFNKMYYGLDIADTLSTYSQS</sequence>
<proteinExistence type="predicted"/>
<accession>A0AAJ7J1G4</accession>
<dbReference type="AlphaFoldDB" id="A0AAJ7J1G4"/>
<dbReference type="KEGG" id="ccal:108626259"/>
<organism evidence="3 4">
    <name type="scientific">Ceratina calcarata</name>
    <dbReference type="NCBI Taxonomy" id="156304"/>
    <lineage>
        <taxon>Eukaryota</taxon>
        <taxon>Metazoa</taxon>
        <taxon>Ecdysozoa</taxon>
        <taxon>Arthropoda</taxon>
        <taxon>Hexapoda</taxon>
        <taxon>Insecta</taxon>
        <taxon>Pterygota</taxon>
        <taxon>Neoptera</taxon>
        <taxon>Endopterygota</taxon>
        <taxon>Hymenoptera</taxon>
        <taxon>Apocrita</taxon>
        <taxon>Aculeata</taxon>
        <taxon>Apoidea</taxon>
        <taxon>Anthophila</taxon>
        <taxon>Apidae</taxon>
        <taxon>Ceratina</taxon>
        <taxon>Zadontomerus</taxon>
    </lineage>
</organism>
<evidence type="ECO:0000259" key="1">
    <source>
        <dbReference type="Pfam" id="PF07919"/>
    </source>
</evidence>
<gene>
    <name evidence="4" type="primary">LOC108626259</name>
</gene>
<dbReference type="InterPro" id="IPR012880">
    <property type="entry name" value="Gryzun"/>
</dbReference>
<dbReference type="InterPro" id="IPR021773">
    <property type="entry name" value="TPC11"/>
</dbReference>
<dbReference type="GeneID" id="108626259"/>
<dbReference type="RefSeq" id="XP_017882330.1">
    <property type="nucleotide sequence ID" value="XM_018026841.2"/>
</dbReference>
<protein>
    <submittedName>
        <fullName evidence="4">Trafficking protein particle complex subunit 11 isoform X1</fullName>
    </submittedName>
</protein>
<evidence type="ECO:0000313" key="3">
    <source>
        <dbReference type="Proteomes" id="UP000694925"/>
    </source>
</evidence>
<dbReference type="PANTHER" id="PTHR14374">
    <property type="entry name" value="FOIE GRAS"/>
    <property type="match status" value="1"/>
</dbReference>
<keyword evidence="3" id="KW-1185">Reference proteome</keyword>
<evidence type="ECO:0000259" key="2">
    <source>
        <dbReference type="Pfam" id="PF11817"/>
    </source>
</evidence>
<feature type="domain" description="Trafficking protein particle complex subunit 11" evidence="2">
    <location>
        <begin position="263"/>
        <end position="518"/>
    </location>
</feature>
<evidence type="ECO:0000313" key="4">
    <source>
        <dbReference type="RefSeq" id="XP_017882330.1"/>
    </source>
</evidence>
<reference evidence="4" key="1">
    <citation type="submission" date="2025-08" db="UniProtKB">
        <authorList>
            <consortium name="RefSeq"/>
        </authorList>
    </citation>
    <scope>IDENTIFICATION</scope>
    <source>
        <tissue evidence="4">Whole body</tissue>
    </source>
</reference>
<feature type="domain" description="Gryzun putative trafficking through Golgi" evidence="1">
    <location>
        <begin position="946"/>
        <end position="1049"/>
    </location>
</feature>